<feature type="transmembrane region" description="Helical" evidence="1">
    <location>
        <begin position="145"/>
        <end position="168"/>
    </location>
</feature>
<evidence type="ECO:0008006" key="4">
    <source>
        <dbReference type="Google" id="ProtNLM"/>
    </source>
</evidence>
<feature type="transmembrane region" description="Helical" evidence="1">
    <location>
        <begin position="120"/>
        <end position="139"/>
    </location>
</feature>
<feature type="transmembrane region" description="Helical" evidence="1">
    <location>
        <begin position="488"/>
        <end position="507"/>
    </location>
</feature>
<evidence type="ECO:0000256" key="1">
    <source>
        <dbReference type="SAM" id="Phobius"/>
    </source>
</evidence>
<keyword evidence="1" id="KW-1133">Transmembrane helix</keyword>
<feature type="transmembrane region" description="Helical" evidence="1">
    <location>
        <begin position="566"/>
        <end position="585"/>
    </location>
</feature>
<evidence type="ECO:0000313" key="3">
    <source>
        <dbReference type="Proteomes" id="UP001500326"/>
    </source>
</evidence>
<feature type="transmembrane region" description="Helical" evidence="1">
    <location>
        <begin position="175"/>
        <end position="196"/>
    </location>
</feature>
<feature type="transmembrane region" description="Helical" evidence="1">
    <location>
        <begin position="459"/>
        <end position="476"/>
    </location>
</feature>
<feature type="transmembrane region" description="Helical" evidence="1">
    <location>
        <begin position="50"/>
        <end position="72"/>
    </location>
</feature>
<keyword evidence="3" id="KW-1185">Reference proteome</keyword>
<feature type="transmembrane region" description="Helical" evidence="1">
    <location>
        <begin position="20"/>
        <end position="38"/>
    </location>
</feature>
<dbReference type="RefSeq" id="WP_344060442.1">
    <property type="nucleotide sequence ID" value="NZ_BAAAOH010000001.1"/>
</dbReference>
<dbReference type="EMBL" id="BAAAOH010000001">
    <property type="protein sequence ID" value="GAA1983660.1"/>
    <property type="molecule type" value="Genomic_DNA"/>
</dbReference>
<keyword evidence="1" id="KW-0472">Membrane</keyword>
<feature type="transmembrane region" description="Helical" evidence="1">
    <location>
        <begin position="527"/>
        <end position="546"/>
    </location>
</feature>
<feature type="transmembrane region" description="Helical" evidence="1">
    <location>
        <begin position="377"/>
        <end position="396"/>
    </location>
</feature>
<keyword evidence="1" id="KW-0812">Transmembrane</keyword>
<gene>
    <name evidence="2" type="ORF">GCM10009777_16950</name>
</gene>
<organism evidence="2 3">
    <name type="scientific">Microbacterium pumilum</name>
    <dbReference type="NCBI Taxonomy" id="344165"/>
    <lineage>
        <taxon>Bacteria</taxon>
        <taxon>Bacillati</taxon>
        <taxon>Actinomycetota</taxon>
        <taxon>Actinomycetes</taxon>
        <taxon>Micrococcales</taxon>
        <taxon>Microbacteriaceae</taxon>
        <taxon>Microbacterium</taxon>
    </lineage>
</organism>
<feature type="transmembrane region" description="Helical" evidence="1">
    <location>
        <begin position="284"/>
        <end position="306"/>
    </location>
</feature>
<sequence length="605" mass="62165">MSETTEPSAPVGRTGSFGRAVWLVIRDFLVFVLVEPVRRGRLRGYRWPRGLAPVVVVALVGYGVAAVTILAAPPLRASSALTVSTGAIDLSMPQLAVGPILALVVLALALAQTAALHSPLWLTIVVTFMSALVLLSIGANDTGDAGVLSTGRIASGLASLALVALVVIRRRRAYAWGEFVAAFAVMAAGIGVPAWIVGRRGWVFGLEPGPVVLTSMMQSIGALAIPAALAAGAAVAQLSCSMATESVASVRRHLHVAVSAVLLAGLVAWRVWAVAADVAAGDGTSIPAIAAAVTLLALVTGGWLLVGRVRATSSPPSPADLEARFSAVAQPIAAWLTIGVLPSTALFMLSGMTFSYTFADGPAGVMSTLGGLVSESIVIWGSRLAVGAVLIALALRDARRGRGVAPELYVSIGIVIVMVSALALAGLQSWAWTGEALTIIVTVAACGLLAWWLIRRRLTIGRGASIGMVLLIAALFDQRSFVEDPLRAVLGFTGIAFILFGFIWAMLTGGGTANGTSRRYPRASRVLFFLANALFGVTVLAVAALARDPSATIDLSSLTGLGDQLLGTGLLSAALLACLAIALTARAREVDSEPPAVASGTPDGR</sequence>
<feature type="transmembrane region" description="Helical" evidence="1">
    <location>
        <begin position="254"/>
        <end position="272"/>
    </location>
</feature>
<accession>A0ABP5DR32</accession>
<proteinExistence type="predicted"/>
<feature type="transmembrane region" description="Helical" evidence="1">
    <location>
        <begin position="436"/>
        <end position="454"/>
    </location>
</feature>
<reference evidence="3" key="1">
    <citation type="journal article" date="2019" name="Int. J. Syst. Evol. Microbiol.">
        <title>The Global Catalogue of Microorganisms (GCM) 10K type strain sequencing project: providing services to taxonomists for standard genome sequencing and annotation.</title>
        <authorList>
            <consortium name="The Broad Institute Genomics Platform"/>
            <consortium name="The Broad Institute Genome Sequencing Center for Infectious Disease"/>
            <person name="Wu L."/>
            <person name="Ma J."/>
        </authorList>
    </citation>
    <scope>NUCLEOTIDE SEQUENCE [LARGE SCALE GENOMIC DNA]</scope>
    <source>
        <strain evidence="3">JCM 14902</strain>
    </source>
</reference>
<feature type="transmembrane region" description="Helical" evidence="1">
    <location>
        <begin position="332"/>
        <end position="357"/>
    </location>
</feature>
<evidence type="ECO:0000313" key="2">
    <source>
        <dbReference type="EMBL" id="GAA1983660.1"/>
    </source>
</evidence>
<name>A0ABP5DR32_9MICO</name>
<protein>
    <recommendedName>
        <fullName evidence="4">DUF2339 domain-containing protein</fullName>
    </recommendedName>
</protein>
<feature type="transmembrane region" description="Helical" evidence="1">
    <location>
        <begin position="92"/>
        <end position="111"/>
    </location>
</feature>
<feature type="transmembrane region" description="Helical" evidence="1">
    <location>
        <begin position="216"/>
        <end position="242"/>
    </location>
</feature>
<feature type="transmembrane region" description="Helical" evidence="1">
    <location>
        <begin position="408"/>
        <end position="430"/>
    </location>
</feature>
<dbReference type="Proteomes" id="UP001500326">
    <property type="component" value="Unassembled WGS sequence"/>
</dbReference>
<comment type="caution">
    <text evidence="2">The sequence shown here is derived from an EMBL/GenBank/DDBJ whole genome shotgun (WGS) entry which is preliminary data.</text>
</comment>